<dbReference type="Pfam" id="PF21110">
    <property type="entry name" value="GlxA"/>
    <property type="match status" value="1"/>
</dbReference>
<evidence type="ECO:0000256" key="1">
    <source>
        <dbReference type="SAM" id="Phobius"/>
    </source>
</evidence>
<evidence type="ECO:0000259" key="2">
    <source>
        <dbReference type="Pfam" id="PF21110"/>
    </source>
</evidence>
<sequence length="539" mass="59491">MKKIYINKTDPVTLIIEKVIKATEKEVSLYIPKGSELAASRNNFKLLKRESASAGKTVYIESVDEDVIELADAYDIKSTNPFFGKKRSVTDVVIKEARKIDVADGEPEGSMPEHESSKIRKTKSILEDKKEHSWLWQSKPTLDEVRPKFALIRNKFFRVGGMLALALLLSWLAVYVLPKATIKITLEKINWDFSGIVSVSTTREAPSVLESSIEIPGQIFIYPVNKVSPYPATGSEQVERKARGLITVYNEYSSESQPLVQNTRFSTPDGKIFRTDKKITVPGAKIVDGKIVATSIEVSVTADKAGEGYNIGPIVKFRIPGLQGSPKYDAFYGTSTDPMIGGFIGEIKVPTEDDITKAKADLEAELKSLANTKVALDIPKDIKVLDKANIFSVTKEDINKEVDSSGNFSVTASGELKVFGFKQDDLMSALASKVAGESKTDLVLLSHSLQESDKGYGEPKLDIANNKMSFNLAFKSSWARPFNVEDFEAKAAGKSKSEISSLVYLIPGFRSGEVSFWPLWVRYAPKNPSKIVVDLDYAL</sequence>
<gene>
    <name evidence="3" type="ORF">A3D47_00910</name>
</gene>
<proteinExistence type="predicted"/>
<dbReference type="InterPro" id="IPR049305">
    <property type="entry name" value="GlxA-like_b-barrel"/>
</dbReference>
<protein>
    <recommendedName>
        <fullName evidence="2">GlxA-like beta barrel domain-containing protein</fullName>
    </recommendedName>
</protein>
<comment type="caution">
    <text evidence="3">The sequence shown here is derived from an EMBL/GenBank/DDBJ whole genome shotgun (WGS) entry which is preliminary data.</text>
</comment>
<dbReference type="AlphaFoldDB" id="A0A1G1Z056"/>
<dbReference type="EMBL" id="MHIU01000040">
    <property type="protein sequence ID" value="OGY57260.1"/>
    <property type="molecule type" value="Genomic_DNA"/>
</dbReference>
<evidence type="ECO:0000313" key="3">
    <source>
        <dbReference type="EMBL" id="OGY57260.1"/>
    </source>
</evidence>
<organism evidence="3 4">
    <name type="scientific">Candidatus Colwellbacteria bacterium RIFCSPHIGHO2_02_FULL_43_15</name>
    <dbReference type="NCBI Taxonomy" id="1797686"/>
    <lineage>
        <taxon>Bacteria</taxon>
        <taxon>Candidatus Colwelliibacteriota</taxon>
    </lineage>
</organism>
<keyword evidence="1" id="KW-0812">Transmembrane</keyword>
<evidence type="ECO:0000313" key="4">
    <source>
        <dbReference type="Proteomes" id="UP000178651"/>
    </source>
</evidence>
<reference evidence="3 4" key="1">
    <citation type="journal article" date="2016" name="Nat. Commun.">
        <title>Thousands of microbial genomes shed light on interconnected biogeochemical processes in an aquifer system.</title>
        <authorList>
            <person name="Anantharaman K."/>
            <person name="Brown C.T."/>
            <person name="Hug L.A."/>
            <person name="Sharon I."/>
            <person name="Castelle C.J."/>
            <person name="Probst A.J."/>
            <person name="Thomas B.C."/>
            <person name="Singh A."/>
            <person name="Wilkins M.J."/>
            <person name="Karaoz U."/>
            <person name="Brodie E.L."/>
            <person name="Williams K.H."/>
            <person name="Hubbard S.S."/>
            <person name="Banfield J.F."/>
        </authorList>
    </citation>
    <scope>NUCLEOTIDE SEQUENCE [LARGE SCALE GENOMIC DNA]</scope>
</reference>
<keyword evidence="1" id="KW-0472">Membrane</keyword>
<accession>A0A1G1Z056</accession>
<dbReference type="Proteomes" id="UP000178651">
    <property type="component" value="Unassembled WGS sequence"/>
</dbReference>
<feature type="transmembrane region" description="Helical" evidence="1">
    <location>
        <begin position="156"/>
        <end position="177"/>
    </location>
</feature>
<keyword evidence="1" id="KW-1133">Transmembrane helix</keyword>
<feature type="domain" description="GlxA-like beta barrel" evidence="2">
    <location>
        <begin position="241"/>
        <end position="335"/>
    </location>
</feature>
<name>A0A1G1Z056_9BACT</name>